<keyword evidence="11" id="KW-0472">Membrane</keyword>
<evidence type="ECO:0000256" key="15">
    <source>
        <dbReference type="PROSITE-ProRule" id="PRU01356"/>
    </source>
</evidence>
<dbReference type="AlphaFoldDB" id="A0AB34KYM4"/>
<name>A0AB34KYM4_9PEZI</name>
<keyword evidence="5" id="KW-0964">Secreted</keyword>
<evidence type="ECO:0000256" key="10">
    <source>
        <dbReference type="ARBA" id="ARBA00023004"/>
    </source>
</evidence>
<comment type="subcellular location">
    <subcellularLocation>
        <location evidence="1">Cell membrane</location>
        <topology evidence="1">Lipid-anchor</topology>
        <topology evidence="1">GPI-anchor</topology>
    </subcellularLocation>
    <subcellularLocation>
        <location evidence="2">Secreted</location>
    </subcellularLocation>
</comment>
<feature type="chain" id="PRO_5044199395" description="CFEM domain-containing protein" evidence="17">
    <location>
        <begin position="21"/>
        <end position="195"/>
    </location>
</feature>
<protein>
    <recommendedName>
        <fullName evidence="18">CFEM domain-containing protein</fullName>
    </recommendedName>
</protein>
<evidence type="ECO:0000256" key="13">
    <source>
        <dbReference type="ARBA" id="ARBA00023180"/>
    </source>
</evidence>
<evidence type="ECO:0000256" key="12">
    <source>
        <dbReference type="ARBA" id="ARBA00023157"/>
    </source>
</evidence>
<evidence type="ECO:0000313" key="20">
    <source>
        <dbReference type="Proteomes" id="UP000803884"/>
    </source>
</evidence>
<dbReference type="GO" id="GO:0098552">
    <property type="term" value="C:side of membrane"/>
    <property type="evidence" value="ECO:0007669"/>
    <property type="project" value="UniProtKB-KW"/>
</dbReference>
<feature type="signal peptide" evidence="17">
    <location>
        <begin position="1"/>
        <end position="20"/>
    </location>
</feature>
<dbReference type="InterPro" id="IPR051735">
    <property type="entry name" value="CFEM_domain"/>
</dbReference>
<dbReference type="RefSeq" id="XP_069231573.1">
    <property type="nucleotide sequence ID" value="XM_069371457.1"/>
</dbReference>
<keyword evidence="8 15" id="KW-0479">Metal-binding</keyword>
<dbReference type="Proteomes" id="UP000803884">
    <property type="component" value="Unassembled WGS sequence"/>
</dbReference>
<evidence type="ECO:0000256" key="6">
    <source>
        <dbReference type="ARBA" id="ARBA00022617"/>
    </source>
</evidence>
<keyword evidence="20" id="KW-1185">Reference proteome</keyword>
<evidence type="ECO:0000256" key="14">
    <source>
        <dbReference type="ARBA" id="ARBA00023288"/>
    </source>
</evidence>
<evidence type="ECO:0000313" key="19">
    <source>
        <dbReference type="EMBL" id="KAL1588468.1"/>
    </source>
</evidence>
<feature type="region of interest" description="Disordered" evidence="16">
    <location>
        <begin position="126"/>
        <end position="173"/>
    </location>
</feature>
<evidence type="ECO:0000256" key="11">
    <source>
        <dbReference type="ARBA" id="ARBA00023136"/>
    </source>
</evidence>
<dbReference type="GO" id="GO:0046872">
    <property type="term" value="F:metal ion binding"/>
    <property type="evidence" value="ECO:0007669"/>
    <property type="project" value="UniProtKB-UniRule"/>
</dbReference>
<evidence type="ECO:0000256" key="9">
    <source>
        <dbReference type="ARBA" id="ARBA00022729"/>
    </source>
</evidence>
<keyword evidence="6 15" id="KW-0349">Heme</keyword>
<evidence type="ECO:0000256" key="3">
    <source>
        <dbReference type="ARBA" id="ARBA00010031"/>
    </source>
</evidence>
<keyword evidence="10 15" id="KW-0408">Iron</keyword>
<evidence type="ECO:0000259" key="18">
    <source>
        <dbReference type="PROSITE" id="PS52012"/>
    </source>
</evidence>
<accession>A0AB34KYM4</accession>
<comment type="caution">
    <text evidence="19">The sequence shown here is derived from an EMBL/GenBank/DDBJ whole genome shotgun (WGS) entry which is preliminary data.</text>
</comment>
<evidence type="ECO:0000256" key="16">
    <source>
        <dbReference type="SAM" id="MobiDB-lite"/>
    </source>
</evidence>
<evidence type="ECO:0000256" key="4">
    <source>
        <dbReference type="ARBA" id="ARBA00022475"/>
    </source>
</evidence>
<feature type="disulfide bond" evidence="15">
    <location>
        <begin position="49"/>
        <end position="82"/>
    </location>
</feature>
<keyword evidence="12 15" id="KW-1015">Disulfide bond</keyword>
<evidence type="ECO:0000256" key="2">
    <source>
        <dbReference type="ARBA" id="ARBA00004613"/>
    </source>
</evidence>
<dbReference type="PROSITE" id="PS52012">
    <property type="entry name" value="CFEM"/>
    <property type="match status" value="1"/>
</dbReference>
<evidence type="ECO:0000256" key="17">
    <source>
        <dbReference type="SAM" id="SignalP"/>
    </source>
</evidence>
<evidence type="ECO:0000256" key="7">
    <source>
        <dbReference type="ARBA" id="ARBA00022622"/>
    </source>
</evidence>
<keyword evidence="9 17" id="KW-0732">Signal</keyword>
<dbReference type="InterPro" id="IPR008427">
    <property type="entry name" value="Extracellular_membr_CFEM_dom"/>
</dbReference>
<proteinExistence type="inferred from homology"/>
<keyword evidence="14" id="KW-0449">Lipoprotein</keyword>
<evidence type="ECO:0000256" key="1">
    <source>
        <dbReference type="ARBA" id="ARBA00004609"/>
    </source>
</evidence>
<dbReference type="GO" id="GO:0005886">
    <property type="term" value="C:plasma membrane"/>
    <property type="evidence" value="ECO:0007669"/>
    <property type="project" value="UniProtKB-SubCell"/>
</dbReference>
<evidence type="ECO:0000256" key="8">
    <source>
        <dbReference type="ARBA" id="ARBA00022723"/>
    </source>
</evidence>
<keyword evidence="4" id="KW-1003">Cell membrane</keyword>
<keyword evidence="7" id="KW-0336">GPI-anchor</keyword>
<dbReference type="GO" id="GO:0005576">
    <property type="term" value="C:extracellular region"/>
    <property type="evidence" value="ECO:0007669"/>
    <property type="project" value="UniProtKB-SubCell"/>
</dbReference>
<keyword evidence="13" id="KW-0325">Glycoprotein</keyword>
<comment type="caution">
    <text evidence="15">Lacks conserved residue(s) required for the propagation of feature annotation.</text>
</comment>
<dbReference type="EMBL" id="JAAQHG020000007">
    <property type="protein sequence ID" value="KAL1588468.1"/>
    <property type="molecule type" value="Genomic_DNA"/>
</dbReference>
<organism evidence="19 20">
    <name type="scientific">Cladosporium halotolerans</name>
    <dbReference type="NCBI Taxonomy" id="1052096"/>
    <lineage>
        <taxon>Eukaryota</taxon>
        <taxon>Fungi</taxon>
        <taxon>Dikarya</taxon>
        <taxon>Ascomycota</taxon>
        <taxon>Pezizomycotina</taxon>
        <taxon>Dothideomycetes</taxon>
        <taxon>Dothideomycetidae</taxon>
        <taxon>Cladosporiales</taxon>
        <taxon>Cladosporiaceae</taxon>
        <taxon>Cladosporium</taxon>
    </lineage>
</organism>
<reference evidence="19 20" key="1">
    <citation type="journal article" date="2020" name="Microbiol. Resour. Announc.">
        <title>Draft Genome Sequence of a Cladosporium Species Isolated from the Mesophotic Ascidian Didemnum maculosum.</title>
        <authorList>
            <person name="Gioti A."/>
            <person name="Siaperas R."/>
            <person name="Nikolaivits E."/>
            <person name="Le Goff G."/>
            <person name="Ouazzani J."/>
            <person name="Kotoulas G."/>
            <person name="Topakas E."/>
        </authorList>
    </citation>
    <scope>NUCLEOTIDE SEQUENCE [LARGE SCALE GENOMIC DNA]</scope>
    <source>
        <strain evidence="19 20">TM138-S3</strain>
    </source>
</reference>
<dbReference type="Pfam" id="PF05730">
    <property type="entry name" value="CFEM"/>
    <property type="match status" value="1"/>
</dbReference>
<evidence type="ECO:0000256" key="5">
    <source>
        <dbReference type="ARBA" id="ARBA00022525"/>
    </source>
</evidence>
<dbReference type="GeneID" id="96004295"/>
<feature type="domain" description="CFEM" evidence="18">
    <location>
        <begin position="1"/>
        <end position="110"/>
    </location>
</feature>
<dbReference type="PANTHER" id="PTHR37928">
    <property type="entry name" value="CFEM DOMAIN PROTEIN (AFU_ORTHOLOGUE AFUA_6G14090)"/>
    <property type="match status" value="1"/>
</dbReference>
<gene>
    <name evidence="19" type="ORF">WHR41_02851</name>
</gene>
<dbReference type="PANTHER" id="PTHR37928:SF2">
    <property type="entry name" value="GPI ANCHORED CFEM DOMAIN PROTEIN (AFU_ORTHOLOGUE AFUA_6G10580)"/>
    <property type="match status" value="1"/>
</dbReference>
<comment type="similarity">
    <text evidence="3">Belongs to the RBT5 family.</text>
</comment>
<sequence>MHTTTLTALTLTLLTSLASAQIPGLPTCAASCVGDSFGSCNSLDVQCICSNTELLSGLSCCVSKACSKEDQDKTLQFANSLCAGQGVSNLPTAATCAGDAAASTTAASSQAQSSAASTESITSSASAASASASEDSSSTASAEETSSSTEEASSSASETGSETASSTPAASTGGAEALAVGLGGVVFAAGLVAVL</sequence>
<feature type="disulfide bond" evidence="15">
    <location>
        <begin position="40"/>
        <end position="47"/>
    </location>
</feature>
<feature type="binding site" description="axial binding residue" evidence="15">
    <location>
        <position position="44"/>
    </location>
    <ligand>
        <name>heme</name>
        <dbReference type="ChEBI" id="CHEBI:30413"/>
    </ligand>
    <ligandPart>
        <name>Fe</name>
        <dbReference type="ChEBI" id="CHEBI:18248"/>
    </ligandPart>
</feature>
<dbReference type="SMART" id="SM00747">
    <property type="entry name" value="CFEM"/>
    <property type="match status" value="1"/>
</dbReference>